<name>A0ABX5FDI0_9BURK</name>
<accession>A0ABX5FDI0</accession>
<evidence type="ECO:0000313" key="1">
    <source>
        <dbReference type="EMBL" id="PSB91808.1"/>
    </source>
</evidence>
<organism evidence="1 2">
    <name type="scientific">Candidatus Pandoraea novymonadis</name>
    <dbReference type="NCBI Taxonomy" id="1808959"/>
    <lineage>
        <taxon>Bacteria</taxon>
        <taxon>Pseudomonadati</taxon>
        <taxon>Pseudomonadota</taxon>
        <taxon>Betaproteobacteria</taxon>
        <taxon>Burkholderiales</taxon>
        <taxon>Burkholderiaceae</taxon>
        <taxon>Pandoraea</taxon>
    </lineage>
</organism>
<gene>
    <name evidence="1" type="ORF">BZL35_00021</name>
</gene>
<sequence length="68" mass="7746">MIGKHLESIVQNIEIEKILEKGSVLNNRKQVARLYDAITSAIALGDILNQLAEKYPKKNRIVCEHFLN</sequence>
<comment type="caution">
    <text evidence="1">The sequence shown here is derived from an EMBL/GenBank/DDBJ whole genome shotgun (WGS) entry which is preliminary data.</text>
</comment>
<proteinExistence type="predicted"/>
<protein>
    <submittedName>
        <fullName evidence="1">Uncharacterized protein</fullName>
    </submittedName>
</protein>
<keyword evidence="2" id="KW-1185">Reference proteome</keyword>
<dbReference type="Proteomes" id="UP000242660">
    <property type="component" value="Unassembled WGS sequence"/>
</dbReference>
<dbReference type="EMBL" id="MUHY01000001">
    <property type="protein sequence ID" value="PSB91808.1"/>
    <property type="molecule type" value="Genomic_DNA"/>
</dbReference>
<reference evidence="1 2" key="1">
    <citation type="journal article" date="2017" name="Front. Microbiol.">
        <title>Genome of Ca. Pandoraea novymonadis, an Endosymbiotic Bacterium of the Trypanosomatid Novymonas esmeraldas.</title>
        <authorList>
            <person name="Kostygov A.Y."/>
            <person name="Butenko A."/>
            <person name="Nenarokova A."/>
            <person name="Tashyreva D."/>
            <person name="Flegontov P."/>
            <person name="Lukes J."/>
            <person name="Yurchenko V."/>
        </authorList>
    </citation>
    <scope>NUCLEOTIDE SEQUENCE [LARGE SCALE GENOMIC DNA]</scope>
    <source>
        <strain evidence="1 2">E262</strain>
    </source>
</reference>
<evidence type="ECO:0000313" key="2">
    <source>
        <dbReference type="Proteomes" id="UP000242660"/>
    </source>
</evidence>